<gene>
    <name evidence="1" type="ORF">ACFOEK_05625</name>
</gene>
<protein>
    <submittedName>
        <fullName evidence="1">YfiR family protein</fullName>
    </submittedName>
</protein>
<dbReference type="InterPro" id="IPR025293">
    <property type="entry name" value="YfiR/HmsC-like"/>
</dbReference>
<organism evidence="1 2">
    <name type="scientific">Litoribrevibacter euphylliae</name>
    <dbReference type="NCBI Taxonomy" id="1834034"/>
    <lineage>
        <taxon>Bacteria</taxon>
        <taxon>Pseudomonadati</taxon>
        <taxon>Pseudomonadota</taxon>
        <taxon>Gammaproteobacteria</taxon>
        <taxon>Oceanospirillales</taxon>
        <taxon>Oceanospirillaceae</taxon>
        <taxon>Litoribrevibacter</taxon>
    </lineage>
</organism>
<dbReference type="Pfam" id="PF13689">
    <property type="entry name" value="DUF4154"/>
    <property type="match status" value="1"/>
</dbReference>
<name>A0ABV7H9J5_9GAMM</name>
<evidence type="ECO:0000313" key="2">
    <source>
        <dbReference type="Proteomes" id="UP001595476"/>
    </source>
</evidence>
<dbReference type="EMBL" id="JBHRSZ010000002">
    <property type="protein sequence ID" value="MFC3150495.1"/>
    <property type="molecule type" value="Genomic_DNA"/>
</dbReference>
<comment type="caution">
    <text evidence="1">The sequence shown here is derived from an EMBL/GenBank/DDBJ whole genome shotgun (WGS) entry which is preliminary data.</text>
</comment>
<proteinExistence type="predicted"/>
<dbReference type="RefSeq" id="WP_386718573.1">
    <property type="nucleotide sequence ID" value="NZ_JBHRSZ010000002.1"/>
</dbReference>
<sequence length="189" mass="21725">MSLFFSKSSPLKLLFTWIACLWILHPIPSHAETIDKKKLLKIEAAYLYKFTKFIKWPDRLFNQSSNLNICLVGSNLDALNRLLTKGVSGKQSNGRTLRIYYYQTDHPSTNEHNCHLIYLDQHASNSLTTNLDFPSTLLISAPNHKHKKDSLIYLEILNGKLVFFINQNHLDTSELEINAALLSLARKRL</sequence>
<keyword evidence="2" id="KW-1185">Reference proteome</keyword>
<evidence type="ECO:0000313" key="1">
    <source>
        <dbReference type="EMBL" id="MFC3150495.1"/>
    </source>
</evidence>
<reference evidence="2" key="1">
    <citation type="journal article" date="2019" name="Int. J. Syst. Evol. Microbiol.">
        <title>The Global Catalogue of Microorganisms (GCM) 10K type strain sequencing project: providing services to taxonomists for standard genome sequencing and annotation.</title>
        <authorList>
            <consortium name="The Broad Institute Genomics Platform"/>
            <consortium name="The Broad Institute Genome Sequencing Center for Infectious Disease"/>
            <person name="Wu L."/>
            <person name="Ma J."/>
        </authorList>
    </citation>
    <scope>NUCLEOTIDE SEQUENCE [LARGE SCALE GENOMIC DNA]</scope>
    <source>
        <strain evidence="2">KCTC 52438</strain>
    </source>
</reference>
<dbReference type="Proteomes" id="UP001595476">
    <property type="component" value="Unassembled WGS sequence"/>
</dbReference>
<accession>A0ABV7H9J5</accession>